<dbReference type="AlphaFoldDB" id="A0A9P0ASP5"/>
<dbReference type="InterPro" id="IPR052950">
    <property type="entry name" value="CISD"/>
</dbReference>
<evidence type="ECO:0000256" key="5">
    <source>
        <dbReference type="ARBA" id="ARBA00034078"/>
    </source>
</evidence>
<accession>A0A9P0ASP5</accession>
<feature type="domain" description="Iron-binding zinc finger CDGSH type" evidence="6">
    <location>
        <begin position="57"/>
        <end position="94"/>
    </location>
</feature>
<dbReference type="PANTHER" id="PTHR46491:SF3">
    <property type="entry name" value="CDGSH IRON-SULFUR DOMAIN-CONTAINING PROTEIN 3, MITOCHONDRIAL"/>
    <property type="match status" value="1"/>
</dbReference>
<dbReference type="Pfam" id="PF09360">
    <property type="entry name" value="zf-CDGSH"/>
    <property type="match status" value="2"/>
</dbReference>
<evidence type="ECO:0000256" key="1">
    <source>
        <dbReference type="ARBA" id="ARBA00022714"/>
    </source>
</evidence>
<evidence type="ECO:0000256" key="3">
    <source>
        <dbReference type="ARBA" id="ARBA00023004"/>
    </source>
</evidence>
<evidence type="ECO:0000256" key="4">
    <source>
        <dbReference type="ARBA" id="ARBA00023014"/>
    </source>
</evidence>
<proteinExistence type="predicted"/>
<gene>
    <name evidence="7" type="ORF">MELIAE_LOCUS2153</name>
</gene>
<evidence type="ECO:0000313" key="8">
    <source>
        <dbReference type="Proteomes" id="UP001154078"/>
    </source>
</evidence>
<dbReference type="Proteomes" id="UP001154078">
    <property type="component" value="Chromosome 10"/>
</dbReference>
<keyword evidence="8" id="KW-1185">Reference proteome</keyword>
<dbReference type="Gene3D" id="3.40.5.90">
    <property type="entry name" value="CDGSH iron-sulfur domain, mitoNEET-type"/>
    <property type="match status" value="2"/>
</dbReference>
<dbReference type="GO" id="GO:0046872">
    <property type="term" value="F:metal ion binding"/>
    <property type="evidence" value="ECO:0007669"/>
    <property type="project" value="UniProtKB-KW"/>
</dbReference>
<dbReference type="EMBL" id="OV121141">
    <property type="protein sequence ID" value="CAH0548745.1"/>
    <property type="molecule type" value="Genomic_DNA"/>
</dbReference>
<feature type="domain" description="Iron-binding zinc finger CDGSH type" evidence="6">
    <location>
        <begin position="97"/>
        <end position="134"/>
    </location>
</feature>
<protein>
    <recommendedName>
        <fullName evidence="6">Iron-binding zinc finger CDGSH type domain-containing protein</fullName>
    </recommendedName>
</protein>
<dbReference type="InterPro" id="IPR018967">
    <property type="entry name" value="FeS-contain_CDGSH-typ"/>
</dbReference>
<dbReference type="InterPro" id="IPR042216">
    <property type="entry name" value="MitoNEET_CISD"/>
</dbReference>
<dbReference type="GO" id="GO:0051537">
    <property type="term" value="F:2 iron, 2 sulfur cluster binding"/>
    <property type="evidence" value="ECO:0007669"/>
    <property type="project" value="UniProtKB-KW"/>
</dbReference>
<evidence type="ECO:0000259" key="6">
    <source>
        <dbReference type="SMART" id="SM00704"/>
    </source>
</evidence>
<keyword evidence="3" id="KW-0408">Iron</keyword>
<organism evidence="7 8">
    <name type="scientific">Brassicogethes aeneus</name>
    <name type="common">Rape pollen beetle</name>
    <name type="synonym">Meligethes aeneus</name>
    <dbReference type="NCBI Taxonomy" id="1431903"/>
    <lineage>
        <taxon>Eukaryota</taxon>
        <taxon>Metazoa</taxon>
        <taxon>Ecdysozoa</taxon>
        <taxon>Arthropoda</taxon>
        <taxon>Hexapoda</taxon>
        <taxon>Insecta</taxon>
        <taxon>Pterygota</taxon>
        <taxon>Neoptera</taxon>
        <taxon>Endopterygota</taxon>
        <taxon>Coleoptera</taxon>
        <taxon>Polyphaga</taxon>
        <taxon>Cucujiformia</taxon>
        <taxon>Nitidulidae</taxon>
        <taxon>Meligethinae</taxon>
        <taxon>Brassicogethes</taxon>
    </lineage>
</organism>
<dbReference type="PANTHER" id="PTHR46491">
    <property type="entry name" value="CDGSH IRON SULFUR DOMAIN PROTEIN HOMOLOG"/>
    <property type="match status" value="1"/>
</dbReference>
<comment type="cofactor">
    <cofactor evidence="5">
        <name>[2Fe-2S] cluster</name>
        <dbReference type="ChEBI" id="CHEBI:190135"/>
    </cofactor>
</comment>
<keyword evidence="2" id="KW-0479">Metal-binding</keyword>
<keyword evidence="1" id="KW-0001">2Fe-2S</keyword>
<evidence type="ECO:0000256" key="2">
    <source>
        <dbReference type="ARBA" id="ARBA00022723"/>
    </source>
</evidence>
<dbReference type="SMART" id="SM00704">
    <property type="entry name" value="ZnF_CDGSH"/>
    <property type="match status" value="2"/>
</dbReference>
<reference evidence="7" key="1">
    <citation type="submission" date="2021-12" db="EMBL/GenBank/DDBJ databases">
        <authorList>
            <person name="King R."/>
        </authorList>
    </citation>
    <scope>NUCLEOTIDE SEQUENCE</scope>
</reference>
<sequence>MALFFRNLLKTTPNKIICTNIINKCFYSKTGPDLPKNGLGDKISADKQQENGQIYDKKPFKVALEAGKRYSWCLCGRSKSQPFCDGTHKQQQLKITQKPVRFCVAESKDYWICNCKHTNNRPFCDGTHKSKVVQEGNSIIRQ</sequence>
<keyword evidence="4" id="KW-0411">Iron-sulfur</keyword>
<dbReference type="OrthoDB" id="15717at2759"/>
<dbReference type="GO" id="GO:0005739">
    <property type="term" value="C:mitochondrion"/>
    <property type="evidence" value="ECO:0007669"/>
    <property type="project" value="TreeGrafter"/>
</dbReference>
<name>A0A9P0ASP5_BRAAE</name>
<evidence type="ECO:0000313" key="7">
    <source>
        <dbReference type="EMBL" id="CAH0548745.1"/>
    </source>
</evidence>